<accession>A0A4Z2ITF4</accession>
<comment type="caution">
    <text evidence="2">The sequence shown here is derived from an EMBL/GenBank/DDBJ whole genome shotgun (WGS) entry which is preliminary data.</text>
</comment>
<feature type="region of interest" description="Disordered" evidence="1">
    <location>
        <begin position="85"/>
        <end position="127"/>
    </location>
</feature>
<evidence type="ECO:0000313" key="3">
    <source>
        <dbReference type="Proteomes" id="UP000314294"/>
    </source>
</evidence>
<protein>
    <submittedName>
        <fullName evidence="2">Uncharacterized protein</fullName>
    </submittedName>
</protein>
<name>A0A4Z2ITF4_9TELE</name>
<evidence type="ECO:0000313" key="2">
    <source>
        <dbReference type="EMBL" id="TNN80473.1"/>
    </source>
</evidence>
<reference evidence="2 3" key="1">
    <citation type="submission" date="2019-03" db="EMBL/GenBank/DDBJ databases">
        <title>First draft genome of Liparis tanakae, snailfish: a comprehensive survey of snailfish specific genes.</title>
        <authorList>
            <person name="Kim W."/>
            <person name="Song I."/>
            <person name="Jeong J.-H."/>
            <person name="Kim D."/>
            <person name="Kim S."/>
            <person name="Ryu S."/>
            <person name="Song J.Y."/>
            <person name="Lee S.K."/>
        </authorList>
    </citation>
    <scope>NUCLEOTIDE SEQUENCE [LARGE SCALE GENOMIC DNA]</scope>
    <source>
        <tissue evidence="2">Muscle</tissue>
    </source>
</reference>
<dbReference type="AlphaFoldDB" id="A0A4Z2ITF4"/>
<keyword evidence="3" id="KW-1185">Reference proteome</keyword>
<gene>
    <name evidence="2" type="ORF">EYF80_009212</name>
</gene>
<sequence>MFRFVFIRKTAFAHSLNARVAKQRRRNKCYNLDLVSHDVRTPTMFASTATRIDPRPPAAALYLSADSRFPRCTDFCKKRDPRLAKVTQETLRRRGNTSGTPGPPGRLITSPAQRRENSSSSVKEGRE</sequence>
<evidence type="ECO:0000256" key="1">
    <source>
        <dbReference type="SAM" id="MobiDB-lite"/>
    </source>
</evidence>
<dbReference type="EMBL" id="SRLO01000054">
    <property type="protein sequence ID" value="TNN80473.1"/>
    <property type="molecule type" value="Genomic_DNA"/>
</dbReference>
<feature type="compositionally biased region" description="Basic and acidic residues" evidence="1">
    <location>
        <begin position="113"/>
        <end position="127"/>
    </location>
</feature>
<proteinExistence type="predicted"/>
<dbReference type="Proteomes" id="UP000314294">
    <property type="component" value="Unassembled WGS sequence"/>
</dbReference>
<organism evidence="2 3">
    <name type="scientific">Liparis tanakae</name>
    <name type="common">Tanaka's snailfish</name>
    <dbReference type="NCBI Taxonomy" id="230148"/>
    <lineage>
        <taxon>Eukaryota</taxon>
        <taxon>Metazoa</taxon>
        <taxon>Chordata</taxon>
        <taxon>Craniata</taxon>
        <taxon>Vertebrata</taxon>
        <taxon>Euteleostomi</taxon>
        <taxon>Actinopterygii</taxon>
        <taxon>Neopterygii</taxon>
        <taxon>Teleostei</taxon>
        <taxon>Neoteleostei</taxon>
        <taxon>Acanthomorphata</taxon>
        <taxon>Eupercaria</taxon>
        <taxon>Perciformes</taxon>
        <taxon>Cottioidei</taxon>
        <taxon>Cottales</taxon>
        <taxon>Liparidae</taxon>
        <taxon>Liparis</taxon>
    </lineage>
</organism>